<reference evidence="2" key="1">
    <citation type="journal article" date="2010" name="Genome Res.">
        <title>Population genomic sequencing of Coccidioides fungi reveals recent hybridization and transposon control.</title>
        <authorList>
            <person name="Neafsey D.E."/>
            <person name="Barker B.M."/>
            <person name="Sharpton T.J."/>
            <person name="Stajich J.E."/>
            <person name="Park D.J."/>
            <person name="Whiston E."/>
            <person name="Hung C.-Y."/>
            <person name="McMahan C."/>
            <person name="White J."/>
            <person name="Sykes S."/>
            <person name="Heiman D."/>
            <person name="Young S."/>
            <person name="Zeng Q."/>
            <person name="Abouelleil A."/>
            <person name="Aftuck L."/>
            <person name="Bessette D."/>
            <person name="Brown A."/>
            <person name="FitzGerald M."/>
            <person name="Lui A."/>
            <person name="Macdonald J.P."/>
            <person name="Priest M."/>
            <person name="Orbach M.J."/>
            <person name="Galgiani J.N."/>
            <person name="Kirkland T.N."/>
            <person name="Cole G.T."/>
            <person name="Birren B.W."/>
            <person name="Henn M.R."/>
            <person name="Taylor J.W."/>
            <person name="Rounsley S.D."/>
        </authorList>
    </citation>
    <scope>NUCLEOTIDE SEQUENCE [LARGE SCALE GENOMIC DNA]</scope>
    <source>
        <strain evidence="2">RMSCC 757 / Silveira</strain>
    </source>
</reference>
<protein>
    <submittedName>
        <fullName evidence="1">Uncharacterized protein</fullName>
    </submittedName>
</protein>
<dbReference type="AlphaFoldDB" id="E9CZ50"/>
<gene>
    <name evidence="1" type="ORF">CPSG_02337</name>
</gene>
<keyword evidence="2" id="KW-1185">Reference proteome</keyword>
<evidence type="ECO:0000313" key="2">
    <source>
        <dbReference type="Proteomes" id="UP000002497"/>
    </source>
</evidence>
<name>E9CZ50_COCPS</name>
<accession>E9CZ50</accession>
<dbReference type="HOGENOM" id="CLU_2108806_0_0_1"/>
<dbReference type="Proteomes" id="UP000002497">
    <property type="component" value="Unassembled WGS sequence"/>
</dbReference>
<sequence>MRSLVHANPCHVWETYTVDSSCVARCIVMAPNVCGRNVNELTIHILKMEHLNGGADCNASCEKAKILLNGSSLARYASRSCDHQDSCQLLMMMYETSLPVEEATSSRSGSIREAP</sequence>
<dbReference type="VEuPathDB" id="FungiDB:CPSG_02337"/>
<organism evidence="2">
    <name type="scientific">Coccidioides posadasii (strain RMSCC 757 / Silveira)</name>
    <name type="common">Valley fever fungus</name>
    <dbReference type="NCBI Taxonomy" id="443226"/>
    <lineage>
        <taxon>Eukaryota</taxon>
        <taxon>Fungi</taxon>
        <taxon>Dikarya</taxon>
        <taxon>Ascomycota</taxon>
        <taxon>Pezizomycotina</taxon>
        <taxon>Eurotiomycetes</taxon>
        <taxon>Eurotiomycetidae</taxon>
        <taxon>Onygenales</taxon>
        <taxon>Onygenaceae</taxon>
        <taxon>Coccidioides</taxon>
    </lineage>
</organism>
<evidence type="ECO:0000313" key="1">
    <source>
        <dbReference type="EMBL" id="EFW20494.1"/>
    </source>
</evidence>
<reference evidence="2" key="2">
    <citation type="submission" date="2010-03" db="EMBL/GenBank/DDBJ databases">
        <title>The genome sequence of Coccidioides posadasii strain Silveira.</title>
        <authorList>
            <consortium name="The Broad Institute Genome Sequencing Center for Infectious Disease"/>
            <person name="Neafsey D."/>
            <person name="Orbach M."/>
            <person name="Henn M.R."/>
            <person name="Cole G.T."/>
            <person name="Galgiani J."/>
            <person name="Gardner M.J."/>
            <person name="Kirkland T.N."/>
            <person name="Taylor J.W."/>
            <person name="Young S.K."/>
            <person name="Zeng Q."/>
            <person name="Koehrsen M."/>
            <person name="Alvarado L."/>
            <person name="Berlin A."/>
            <person name="Borenstein D."/>
            <person name="Chapman S.B."/>
            <person name="Chen Z."/>
            <person name="Engels R."/>
            <person name="Freedman E."/>
            <person name="Gellesch M."/>
            <person name="Goldberg J."/>
            <person name="Griggs A."/>
            <person name="Gujja S."/>
            <person name="Heilman E."/>
            <person name="Heiman D."/>
            <person name="Howarth C."/>
            <person name="Jen D."/>
            <person name="Larson L."/>
            <person name="Mehta T."/>
            <person name="Neiman D."/>
            <person name="Park D."/>
            <person name="Pearson M."/>
            <person name="Richards J."/>
            <person name="Roberts A."/>
            <person name="Saif S."/>
            <person name="Shea T."/>
            <person name="Shenoy N."/>
            <person name="Sisk P."/>
            <person name="Stolte C."/>
            <person name="Sykes S."/>
            <person name="Walk T."/>
            <person name="White J."/>
            <person name="Yandava C."/>
            <person name="Haas B."/>
            <person name="Nusbaum C."/>
            <person name="Birren B."/>
        </authorList>
    </citation>
    <scope>NUCLEOTIDE SEQUENCE [LARGE SCALE GENOMIC DNA]</scope>
    <source>
        <strain evidence="2">RMSCC 757 / Silveira</strain>
    </source>
</reference>
<proteinExistence type="predicted"/>
<dbReference type="EMBL" id="GL636488">
    <property type="protein sequence ID" value="EFW20494.1"/>
    <property type="molecule type" value="Genomic_DNA"/>
</dbReference>